<dbReference type="InterPro" id="IPR050984">
    <property type="entry name" value="Gfo/Idh/MocA_domain"/>
</dbReference>
<organism evidence="7 8">
    <name type="scientific">Zasmidium cellare</name>
    <name type="common">Wine cellar mold</name>
    <name type="synonym">Racodium cellare</name>
    <dbReference type="NCBI Taxonomy" id="395010"/>
    <lineage>
        <taxon>Eukaryota</taxon>
        <taxon>Fungi</taxon>
        <taxon>Dikarya</taxon>
        <taxon>Ascomycota</taxon>
        <taxon>Pezizomycotina</taxon>
        <taxon>Dothideomycetes</taxon>
        <taxon>Dothideomycetidae</taxon>
        <taxon>Mycosphaerellales</taxon>
        <taxon>Mycosphaerellaceae</taxon>
        <taxon>Zasmidium</taxon>
    </lineage>
</organism>
<evidence type="ECO:0000313" key="8">
    <source>
        <dbReference type="Proteomes" id="UP001305779"/>
    </source>
</evidence>
<evidence type="ECO:0000259" key="6">
    <source>
        <dbReference type="Pfam" id="PF01408"/>
    </source>
</evidence>
<protein>
    <recommendedName>
        <fullName evidence="3">D-xylose 1-dehydrogenase (NADP(+), D-xylono-1,5-lactone-forming)</fullName>
        <ecNumber evidence="3">1.1.1.179</ecNumber>
    </recommendedName>
    <alternativeName>
        <fullName evidence="4">D-xylose-NADP dehydrogenase</fullName>
    </alternativeName>
</protein>
<dbReference type="Gene3D" id="3.40.50.720">
    <property type="entry name" value="NAD(P)-binding Rossmann-like Domain"/>
    <property type="match status" value="1"/>
</dbReference>
<dbReference type="SUPFAM" id="SSF55347">
    <property type="entry name" value="Glyceraldehyde-3-phosphate dehydrogenase-like, C-terminal domain"/>
    <property type="match status" value="1"/>
</dbReference>
<evidence type="ECO:0000256" key="5">
    <source>
        <dbReference type="ARBA" id="ARBA00049233"/>
    </source>
</evidence>
<sequence length="398" mass="43888">MSWIGQAMLGFNNWYHGVNKIKATLKKEPNALRIGILSAAAINYTAFIDPVSTHPGAIIVAIGARDKSKAQAQIDSNNLGATCKAYGSYDEVLNDQNVDAVYIPLPNGLHAEWTIKALKKGKHVLVEKAITSNAAECREIQKVSSETGKLALEAFHYRFHPAVHRVKEIVESGTYGAPTAIFTRMSVLSDALPQNDIRFQYGLGGGACLDLSYVFSAACYFGTSLPDSEITVQTATPRIHKLDRKIDEAIDATFTIDSPGSKPPVKCHVSADLNVPYLWGFIPRYLPEMPFLSIDLQTARIEFKNFVIPTFGHSIVITEKDGRKTTEKVYVDGPVWGKRGEVWWSSYRFQLEAFVEGCRKGKGEGLEGMPWVGLRESEGVMGVIDSVYERMGLPVRGL</sequence>
<dbReference type="Proteomes" id="UP001305779">
    <property type="component" value="Unassembled WGS sequence"/>
</dbReference>
<keyword evidence="2" id="KW-0560">Oxidoreductase</keyword>
<evidence type="ECO:0000256" key="3">
    <source>
        <dbReference type="ARBA" id="ARBA00038984"/>
    </source>
</evidence>
<dbReference type="SUPFAM" id="SSF51735">
    <property type="entry name" value="NAD(P)-binding Rossmann-fold domains"/>
    <property type="match status" value="1"/>
</dbReference>
<dbReference type="PANTHER" id="PTHR22604">
    <property type="entry name" value="OXIDOREDUCTASES"/>
    <property type="match status" value="1"/>
</dbReference>
<evidence type="ECO:0000256" key="2">
    <source>
        <dbReference type="ARBA" id="ARBA00023002"/>
    </source>
</evidence>
<gene>
    <name evidence="7" type="ORF">PRZ48_003676</name>
</gene>
<comment type="similarity">
    <text evidence="1">Belongs to the Gfo/Idh/MocA family.</text>
</comment>
<name>A0ABR0EVR2_ZASCE</name>
<proteinExistence type="inferred from homology"/>
<comment type="catalytic activity">
    <reaction evidence="5">
        <text>D-xylose + NADP(+) = D-xylono-1,5-lactone + NADPH + H(+)</text>
        <dbReference type="Rhea" id="RHEA:22000"/>
        <dbReference type="ChEBI" id="CHEBI:15378"/>
        <dbReference type="ChEBI" id="CHEBI:15867"/>
        <dbReference type="ChEBI" id="CHEBI:53455"/>
        <dbReference type="ChEBI" id="CHEBI:57783"/>
        <dbReference type="ChEBI" id="CHEBI:58349"/>
        <dbReference type="EC" id="1.1.1.179"/>
    </reaction>
</comment>
<dbReference type="PANTHER" id="PTHR22604:SF105">
    <property type="entry name" value="TRANS-1,2-DIHYDROBENZENE-1,2-DIOL DEHYDROGENASE"/>
    <property type="match status" value="1"/>
</dbReference>
<dbReference type="EC" id="1.1.1.179" evidence="3"/>
<dbReference type="Gene3D" id="3.30.360.10">
    <property type="entry name" value="Dihydrodipicolinate Reductase, domain 2"/>
    <property type="match status" value="1"/>
</dbReference>
<evidence type="ECO:0000313" key="7">
    <source>
        <dbReference type="EMBL" id="KAK4505711.1"/>
    </source>
</evidence>
<dbReference type="InterPro" id="IPR000683">
    <property type="entry name" value="Gfo/Idh/MocA-like_OxRdtase_N"/>
</dbReference>
<comment type="caution">
    <text evidence="7">The sequence shown here is derived from an EMBL/GenBank/DDBJ whole genome shotgun (WGS) entry which is preliminary data.</text>
</comment>
<reference evidence="7 8" key="1">
    <citation type="journal article" date="2023" name="G3 (Bethesda)">
        <title>A chromosome-level genome assembly of Zasmidium syzygii isolated from banana leaves.</title>
        <authorList>
            <person name="van Westerhoven A.C."/>
            <person name="Mehrabi R."/>
            <person name="Talebi R."/>
            <person name="Steentjes M.B.F."/>
            <person name="Corcolon B."/>
            <person name="Chong P.A."/>
            <person name="Kema G.H.J."/>
            <person name="Seidl M.F."/>
        </authorList>
    </citation>
    <scope>NUCLEOTIDE SEQUENCE [LARGE SCALE GENOMIC DNA]</scope>
    <source>
        <strain evidence="7 8">P124</strain>
    </source>
</reference>
<keyword evidence="8" id="KW-1185">Reference proteome</keyword>
<accession>A0ABR0EVR2</accession>
<dbReference type="EMBL" id="JAXOVC010000002">
    <property type="protein sequence ID" value="KAK4505711.1"/>
    <property type="molecule type" value="Genomic_DNA"/>
</dbReference>
<dbReference type="InterPro" id="IPR036291">
    <property type="entry name" value="NAD(P)-bd_dom_sf"/>
</dbReference>
<feature type="domain" description="Gfo/Idh/MocA-like oxidoreductase N-terminal" evidence="6">
    <location>
        <begin position="35"/>
        <end position="151"/>
    </location>
</feature>
<dbReference type="Pfam" id="PF01408">
    <property type="entry name" value="GFO_IDH_MocA"/>
    <property type="match status" value="1"/>
</dbReference>
<evidence type="ECO:0000256" key="4">
    <source>
        <dbReference type="ARBA" id="ARBA00042988"/>
    </source>
</evidence>
<evidence type="ECO:0000256" key="1">
    <source>
        <dbReference type="ARBA" id="ARBA00010928"/>
    </source>
</evidence>